<dbReference type="InterPro" id="IPR027417">
    <property type="entry name" value="P-loop_NTPase"/>
</dbReference>
<accession>A0ABC8JCX8</accession>
<name>A0ABC8JCX8_ERUVS</name>
<proteinExistence type="predicted"/>
<dbReference type="Gene3D" id="3.40.50.300">
    <property type="entry name" value="P-loop containing nucleotide triphosphate hydrolases"/>
    <property type="match status" value="1"/>
</dbReference>
<dbReference type="SUPFAM" id="SSF52540">
    <property type="entry name" value="P-loop containing nucleoside triphosphate hydrolases"/>
    <property type="match status" value="1"/>
</dbReference>
<keyword evidence="2" id="KW-1185">Reference proteome</keyword>
<evidence type="ECO:0008006" key="3">
    <source>
        <dbReference type="Google" id="ProtNLM"/>
    </source>
</evidence>
<dbReference type="Proteomes" id="UP001642260">
    <property type="component" value="Unassembled WGS sequence"/>
</dbReference>
<dbReference type="EMBL" id="CAKOAT010079599">
    <property type="protein sequence ID" value="CAH8313659.1"/>
    <property type="molecule type" value="Genomic_DNA"/>
</dbReference>
<comment type="caution">
    <text evidence="1">The sequence shown here is derived from an EMBL/GenBank/DDBJ whole genome shotgun (WGS) entry which is preliminary data.</text>
</comment>
<dbReference type="AlphaFoldDB" id="A0ABC8JCX8"/>
<evidence type="ECO:0000313" key="1">
    <source>
        <dbReference type="EMBL" id="CAH8313659.1"/>
    </source>
</evidence>
<organism evidence="1 2">
    <name type="scientific">Eruca vesicaria subsp. sativa</name>
    <name type="common">Garden rocket</name>
    <name type="synonym">Eruca sativa</name>
    <dbReference type="NCBI Taxonomy" id="29727"/>
    <lineage>
        <taxon>Eukaryota</taxon>
        <taxon>Viridiplantae</taxon>
        <taxon>Streptophyta</taxon>
        <taxon>Embryophyta</taxon>
        <taxon>Tracheophyta</taxon>
        <taxon>Spermatophyta</taxon>
        <taxon>Magnoliopsida</taxon>
        <taxon>eudicotyledons</taxon>
        <taxon>Gunneridae</taxon>
        <taxon>Pentapetalae</taxon>
        <taxon>rosids</taxon>
        <taxon>malvids</taxon>
        <taxon>Brassicales</taxon>
        <taxon>Brassicaceae</taxon>
        <taxon>Brassiceae</taxon>
        <taxon>Eruca</taxon>
    </lineage>
</organism>
<sequence length="128" mass="14235">MASQQLLSLPPFSLLPKVSPFHTSLLSTPQKLTLFHSTTSSSLQSSSNTRITNLQAVTDTFSETESNTPTETTALTLRNICQGFVPEHILHRMEEIGFVFPTDIQREALPTLFTGRDCILHAQVQARH</sequence>
<reference evidence="1 2" key="1">
    <citation type="submission" date="2022-03" db="EMBL/GenBank/DDBJ databases">
        <authorList>
            <person name="Macdonald S."/>
            <person name="Ahmed S."/>
            <person name="Newling K."/>
        </authorList>
    </citation>
    <scope>NUCLEOTIDE SEQUENCE [LARGE SCALE GENOMIC DNA]</scope>
</reference>
<gene>
    <name evidence="1" type="ORF">ERUC_LOCUS6963</name>
</gene>
<protein>
    <recommendedName>
        <fullName evidence="3">DEAD-box RNA helicase Q domain-containing protein</fullName>
    </recommendedName>
</protein>
<evidence type="ECO:0000313" key="2">
    <source>
        <dbReference type="Proteomes" id="UP001642260"/>
    </source>
</evidence>